<organism evidence="9 10">
    <name type="scientific">Prymnesium parvum</name>
    <name type="common">Toxic golden alga</name>
    <dbReference type="NCBI Taxonomy" id="97485"/>
    <lineage>
        <taxon>Eukaryota</taxon>
        <taxon>Haptista</taxon>
        <taxon>Haptophyta</taxon>
        <taxon>Prymnesiophyceae</taxon>
        <taxon>Prymnesiales</taxon>
        <taxon>Prymnesiaceae</taxon>
        <taxon>Prymnesium</taxon>
    </lineage>
</organism>
<gene>
    <name evidence="9" type="ORF">AB1Y20_009210</name>
</gene>
<evidence type="ECO:0000256" key="2">
    <source>
        <dbReference type="ARBA" id="ARBA00008077"/>
    </source>
</evidence>
<dbReference type="Pfam" id="PF01534">
    <property type="entry name" value="Frizzled"/>
    <property type="match status" value="1"/>
</dbReference>
<feature type="transmembrane region" description="Helical" evidence="7">
    <location>
        <begin position="243"/>
        <end position="263"/>
    </location>
</feature>
<evidence type="ECO:0000259" key="8">
    <source>
        <dbReference type="PROSITE" id="PS50261"/>
    </source>
</evidence>
<keyword evidence="4 7" id="KW-1133">Transmembrane helix</keyword>
<dbReference type="PANTHER" id="PTHR23112:SF0">
    <property type="entry name" value="TRANSMEMBRANE PROTEIN 116"/>
    <property type="match status" value="1"/>
</dbReference>
<feature type="transmembrane region" description="Helical" evidence="7">
    <location>
        <begin position="275"/>
        <end position="294"/>
    </location>
</feature>
<dbReference type="InterPro" id="IPR017981">
    <property type="entry name" value="GPCR_2-like_7TM"/>
</dbReference>
<name>A0AB34K3P5_PRYPA</name>
<dbReference type="EMBL" id="JBGBPQ010000002">
    <property type="protein sequence ID" value="KAL1527828.1"/>
    <property type="molecule type" value="Genomic_DNA"/>
</dbReference>
<dbReference type="GO" id="GO:0007166">
    <property type="term" value="P:cell surface receptor signaling pathway"/>
    <property type="evidence" value="ECO:0007669"/>
    <property type="project" value="InterPro"/>
</dbReference>
<feature type="transmembrane region" description="Helical" evidence="7">
    <location>
        <begin position="200"/>
        <end position="222"/>
    </location>
</feature>
<evidence type="ECO:0000313" key="10">
    <source>
        <dbReference type="Proteomes" id="UP001515480"/>
    </source>
</evidence>
<keyword evidence="6" id="KW-0675">Receptor</keyword>
<dbReference type="GO" id="GO:0004930">
    <property type="term" value="F:G protein-coupled receptor activity"/>
    <property type="evidence" value="ECO:0007669"/>
    <property type="project" value="TreeGrafter"/>
</dbReference>
<comment type="similarity">
    <text evidence="2">Belongs to the G-protein coupled receptor Fz/Smo family.</text>
</comment>
<dbReference type="GO" id="GO:0007189">
    <property type="term" value="P:adenylate cyclase-activating G protein-coupled receptor signaling pathway"/>
    <property type="evidence" value="ECO:0007669"/>
    <property type="project" value="TreeGrafter"/>
</dbReference>
<reference evidence="9 10" key="1">
    <citation type="journal article" date="2024" name="Science">
        <title>Giant polyketide synthase enzymes in the biosynthesis of giant marine polyether toxins.</title>
        <authorList>
            <person name="Fallon T.R."/>
            <person name="Shende V.V."/>
            <person name="Wierzbicki I.H."/>
            <person name="Pendleton A.L."/>
            <person name="Watervoot N.F."/>
            <person name="Auber R.P."/>
            <person name="Gonzalez D.J."/>
            <person name="Wisecaver J.H."/>
            <person name="Moore B.S."/>
        </authorList>
    </citation>
    <scope>NUCLEOTIDE SEQUENCE [LARGE SCALE GENOMIC DNA]</scope>
    <source>
        <strain evidence="9 10">12B1</strain>
    </source>
</reference>
<evidence type="ECO:0000256" key="5">
    <source>
        <dbReference type="ARBA" id="ARBA00023136"/>
    </source>
</evidence>
<dbReference type="InterPro" id="IPR022343">
    <property type="entry name" value="GCR1-cAMP_receptor"/>
</dbReference>
<evidence type="ECO:0000313" key="9">
    <source>
        <dbReference type="EMBL" id="KAL1527828.1"/>
    </source>
</evidence>
<sequence>MATDAVVTTALCASILSVLGALFIILNWLLVRSSRIFFLKLIVYLSVANLLSSISYIMAYIDSTTTQRVECGHNSSATPLYCPPDGACIAQAMLMLIFENASIFWTIAIAFTLHQHVVAKRPRVERLEPYYHLCCWGLALIIALTLLFTDRLGPADSYSQSWCWIRGVALSRHTTMEGHVVPDEGSSAVTTGRLVQLSVFYAPLVCAFIFNLTIYIRVGNAFQRLHSEGAVESSKERLVQLRLRLHLAVFVIVWAAPVIHRTLQIWSVDPTWLRVLHAATQCSLGMLNCIVYGCNDKTLRPYKEAYSNLRSSLRTSSRSGVQIAVARRSGTSTLLSFGEDSAGSDAFRPPSFGDEACTSTPPLCADQLRNPACSAPFDHEIITVAASGQAARISSRR</sequence>
<dbReference type="InterPro" id="IPR000539">
    <property type="entry name" value="Frizzled/Smoothened_7TM"/>
</dbReference>
<keyword evidence="10" id="KW-1185">Reference proteome</keyword>
<comment type="caution">
    <text evidence="9">The sequence shown here is derived from an EMBL/GenBank/DDBJ whole genome shotgun (WGS) entry which is preliminary data.</text>
</comment>
<keyword evidence="5 7" id="KW-0472">Membrane</keyword>
<keyword evidence="3 7" id="KW-0812">Transmembrane</keyword>
<evidence type="ECO:0000256" key="4">
    <source>
        <dbReference type="ARBA" id="ARBA00022989"/>
    </source>
</evidence>
<evidence type="ECO:0000256" key="1">
    <source>
        <dbReference type="ARBA" id="ARBA00004141"/>
    </source>
</evidence>
<evidence type="ECO:0000256" key="7">
    <source>
        <dbReference type="SAM" id="Phobius"/>
    </source>
</evidence>
<feature type="domain" description="G-protein coupled receptors family 2 profile 2" evidence="8">
    <location>
        <begin position="3"/>
        <end position="296"/>
    </location>
</feature>
<protein>
    <recommendedName>
        <fullName evidence="8">G-protein coupled receptors family 2 profile 2 domain-containing protein</fullName>
    </recommendedName>
</protein>
<dbReference type="PRINTS" id="PR02001">
    <property type="entry name" value="GCR1CAMPR"/>
</dbReference>
<feature type="transmembrane region" description="Helical" evidence="7">
    <location>
        <begin position="130"/>
        <end position="149"/>
    </location>
</feature>
<comment type="subcellular location">
    <subcellularLocation>
        <location evidence="1">Membrane</location>
        <topology evidence="1">Multi-pass membrane protein</topology>
    </subcellularLocation>
</comment>
<accession>A0AB34K3P5</accession>
<proteinExistence type="inferred from homology"/>
<evidence type="ECO:0000256" key="6">
    <source>
        <dbReference type="ARBA" id="ARBA00023170"/>
    </source>
</evidence>
<dbReference type="Proteomes" id="UP001515480">
    <property type="component" value="Unassembled WGS sequence"/>
</dbReference>
<dbReference type="PANTHER" id="PTHR23112">
    <property type="entry name" value="G PROTEIN-COUPLED RECEPTOR 157-RELATED"/>
    <property type="match status" value="1"/>
</dbReference>
<dbReference type="GO" id="GO:0005886">
    <property type="term" value="C:plasma membrane"/>
    <property type="evidence" value="ECO:0007669"/>
    <property type="project" value="TreeGrafter"/>
</dbReference>
<dbReference type="PROSITE" id="PS50261">
    <property type="entry name" value="G_PROTEIN_RECEP_F2_4"/>
    <property type="match status" value="1"/>
</dbReference>
<dbReference type="AlphaFoldDB" id="A0AB34K3P5"/>
<dbReference type="Gene3D" id="1.20.1070.10">
    <property type="entry name" value="Rhodopsin 7-helix transmembrane proteins"/>
    <property type="match status" value="1"/>
</dbReference>
<feature type="transmembrane region" description="Helical" evidence="7">
    <location>
        <begin position="41"/>
        <end position="61"/>
    </location>
</feature>
<dbReference type="SUPFAM" id="SSF81321">
    <property type="entry name" value="Family A G protein-coupled receptor-like"/>
    <property type="match status" value="1"/>
</dbReference>
<evidence type="ECO:0000256" key="3">
    <source>
        <dbReference type="ARBA" id="ARBA00022692"/>
    </source>
</evidence>
<feature type="transmembrane region" description="Helical" evidence="7">
    <location>
        <begin position="6"/>
        <end position="29"/>
    </location>
</feature>